<feature type="compositionally biased region" description="Basic and acidic residues" evidence="1">
    <location>
        <begin position="47"/>
        <end position="66"/>
    </location>
</feature>
<accession>A0A0E0Q6H4</accession>
<proteinExistence type="predicted"/>
<dbReference type="EnsemblPlants" id="ORUFI07G09810.1">
    <property type="protein sequence ID" value="ORUFI07G09810.1"/>
    <property type="gene ID" value="ORUFI07G09810"/>
</dbReference>
<evidence type="ECO:0000256" key="1">
    <source>
        <dbReference type="SAM" id="MobiDB-lite"/>
    </source>
</evidence>
<sequence>MSGCHVISPLSLSFLLAGGRRGGRWGKIGEEEGGATPATTVAAVETTGEKEGSSGSERPGRQEKEAASSPVTK</sequence>
<dbReference type="AlphaFoldDB" id="A0A0E0Q6H4"/>
<name>A0A0E0Q6H4_ORYRU</name>
<feature type="region of interest" description="Disordered" evidence="1">
    <location>
        <begin position="46"/>
        <end position="73"/>
    </location>
</feature>
<dbReference type="HOGENOM" id="CLU_2709139_0_0_1"/>
<reference evidence="2" key="2">
    <citation type="submission" date="2015-06" db="UniProtKB">
        <authorList>
            <consortium name="EnsemblPlants"/>
        </authorList>
    </citation>
    <scope>IDENTIFICATION</scope>
</reference>
<dbReference type="Proteomes" id="UP000008022">
    <property type="component" value="Unassembled WGS sequence"/>
</dbReference>
<reference evidence="3" key="1">
    <citation type="submission" date="2013-06" db="EMBL/GenBank/DDBJ databases">
        <authorList>
            <person name="Zhao Q."/>
        </authorList>
    </citation>
    <scope>NUCLEOTIDE SEQUENCE</scope>
    <source>
        <strain evidence="3">cv. W1943</strain>
    </source>
</reference>
<evidence type="ECO:0000313" key="2">
    <source>
        <dbReference type="EnsemblPlants" id="ORUFI07G09810.1"/>
    </source>
</evidence>
<protein>
    <submittedName>
        <fullName evidence="2">Uncharacterized protein</fullName>
    </submittedName>
</protein>
<keyword evidence="3" id="KW-1185">Reference proteome</keyword>
<evidence type="ECO:0000313" key="3">
    <source>
        <dbReference type="Proteomes" id="UP000008022"/>
    </source>
</evidence>
<organism evidence="2 3">
    <name type="scientific">Oryza rufipogon</name>
    <name type="common">Brownbeard rice</name>
    <name type="synonym">Asian wild rice</name>
    <dbReference type="NCBI Taxonomy" id="4529"/>
    <lineage>
        <taxon>Eukaryota</taxon>
        <taxon>Viridiplantae</taxon>
        <taxon>Streptophyta</taxon>
        <taxon>Embryophyta</taxon>
        <taxon>Tracheophyta</taxon>
        <taxon>Spermatophyta</taxon>
        <taxon>Magnoliopsida</taxon>
        <taxon>Liliopsida</taxon>
        <taxon>Poales</taxon>
        <taxon>Poaceae</taxon>
        <taxon>BOP clade</taxon>
        <taxon>Oryzoideae</taxon>
        <taxon>Oryzeae</taxon>
        <taxon>Oryzinae</taxon>
        <taxon>Oryza</taxon>
    </lineage>
</organism>
<dbReference type="Gramene" id="ORUFI07G09810.1">
    <property type="protein sequence ID" value="ORUFI07G09810.1"/>
    <property type="gene ID" value="ORUFI07G09810"/>
</dbReference>